<dbReference type="Pfam" id="PF25216">
    <property type="entry name" value="Volactin"/>
    <property type="match status" value="1"/>
</dbReference>
<dbReference type="STRING" id="572546.Arcpr_0748"/>
<dbReference type="SUPFAM" id="SSF53067">
    <property type="entry name" value="Actin-like ATPase domain"/>
    <property type="match status" value="1"/>
</dbReference>
<dbReference type="KEGG" id="apo:Arcpr_0748"/>
<evidence type="ECO:0000313" key="2">
    <source>
        <dbReference type="Proteomes" id="UP000001901"/>
    </source>
</evidence>
<gene>
    <name evidence="1" type="ordered locus">Arcpr_0748</name>
</gene>
<dbReference type="InterPro" id="IPR057363">
    <property type="entry name" value="Volactin"/>
</dbReference>
<dbReference type="AlphaFoldDB" id="D2RHN7"/>
<evidence type="ECO:0000313" key="1">
    <source>
        <dbReference type="EMBL" id="ADB57812.1"/>
    </source>
</evidence>
<protein>
    <submittedName>
        <fullName evidence="1">Uncharacterized protein</fullName>
    </submittedName>
</protein>
<dbReference type="RefSeq" id="WP_012940148.1">
    <property type="nucleotide sequence ID" value="NC_013741.1"/>
</dbReference>
<dbReference type="EMBL" id="CP001857">
    <property type="protein sequence ID" value="ADB57812.1"/>
    <property type="molecule type" value="Genomic_DNA"/>
</dbReference>
<dbReference type="PaxDb" id="572546-Arcpr_0748"/>
<dbReference type="Gene3D" id="3.30.420.40">
    <property type="match status" value="1"/>
</dbReference>
<dbReference type="InterPro" id="IPR043129">
    <property type="entry name" value="ATPase_NBD"/>
</dbReference>
<accession>D2RHN7</accession>
<dbReference type="Proteomes" id="UP000001901">
    <property type="component" value="Chromosome"/>
</dbReference>
<organism evidence="1 2">
    <name type="scientific">Archaeoglobus profundus (strain DSM 5631 / JCM 9629 / NBRC 100127 / Av18)</name>
    <dbReference type="NCBI Taxonomy" id="572546"/>
    <lineage>
        <taxon>Archaea</taxon>
        <taxon>Methanobacteriati</taxon>
        <taxon>Methanobacteriota</taxon>
        <taxon>Archaeoglobi</taxon>
        <taxon>Archaeoglobales</taxon>
        <taxon>Archaeoglobaceae</taxon>
        <taxon>Archaeoglobus</taxon>
    </lineage>
</organism>
<dbReference type="OrthoDB" id="220545at2157"/>
<dbReference type="eggNOG" id="arCOG06187">
    <property type="taxonomic scope" value="Archaea"/>
</dbReference>
<name>D2RHN7_ARCPA</name>
<proteinExistence type="predicted"/>
<reference evidence="1 2" key="1">
    <citation type="journal article" date="2010" name="Stand. Genomic Sci.">
        <title>Complete genome sequence of Archaeoglobus profundus type strain (AV18).</title>
        <authorList>
            <person name="von Jan M."/>
            <person name="Lapidus A."/>
            <person name="Del Rio T.G."/>
            <person name="Copeland A."/>
            <person name="Tice H."/>
            <person name="Cheng J.F."/>
            <person name="Lucas S."/>
            <person name="Chen F."/>
            <person name="Nolan M."/>
            <person name="Goodwin L."/>
            <person name="Han C."/>
            <person name="Pitluck S."/>
            <person name="Liolios K."/>
            <person name="Ivanova N."/>
            <person name="Mavromatis K."/>
            <person name="Ovchinnikova G."/>
            <person name="Chertkov O."/>
            <person name="Pati A."/>
            <person name="Chen A."/>
            <person name="Palaniappan K."/>
            <person name="Land M."/>
            <person name="Hauser L."/>
            <person name="Chang Y.J."/>
            <person name="Jeffries C.D."/>
            <person name="Saunders E."/>
            <person name="Brettin T."/>
            <person name="Detter J.C."/>
            <person name="Chain P."/>
            <person name="Eichinger K."/>
            <person name="Huber H."/>
            <person name="Spring S."/>
            <person name="Rohde M."/>
            <person name="Goker M."/>
            <person name="Wirth R."/>
            <person name="Woyke T."/>
            <person name="Bristow J."/>
            <person name="Eisen J.A."/>
            <person name="Markowitz V."/>
            <person name="Hugenholtz P."/>
            <person name="Kyrpides N.C."/>
            <person name="Klenk H.P."/>
        </authorList>
    </citation>
    <scope>NUCLEOTIDE SEQUENCE [LARGE SCALE GENOMIC DNA]</scope>
    <source>
        <strain evidence="2">DSM 5631 / JCM 9629 / NBRC 100127 / Av18</strain>
    </source>
</reference>
<dbReference type="HOGENOM" id="CLU_822850_0_0_2"/>
<sequence length="325" mass="35543">MAKGLDVGTMNIVCSEMEGDNIVFVQQRNAFLELDYSDLTKMMLDNANVQYVIRGDKIYILGDDALKFATVFKKSVRRPMKSGILSPEEKEAVPIIKLILEKVLESPSSNGEAVCISSPANPIDSDIETTYHRKTLEALVKKMGYTPFTIDEGLAVIYSELADNSFTGIGISFGAGLTNVTAAYFAAPIVSFSIARGGDWIDENAAKATGMPKEEVCAIKESRFELKYEVELGSIEGALAIYYDYLLTYVIENLRRKLAEVSPPRVEFPVVLAGGTAKPKGFKEAFEEKISKVGLPVEISTIRLARDPLLSVARGCLIAAKTKES</sequence>
<keyword evidence="2" id="KW-1185">Reference proteome</keyword>
<dbReference type="GeneID" id="8739408"/>